<evidence type="ECO:0000256" key="5">
    <source>
        <dbReference type="ARBA" id="ARBA00022723"/>
    </source>
</evidence>
<feature type="domain" description="Metalloenzyme" evidence="15">
    <location>
        <begin position="14"/>
        <end position="507"/>
    </location>
</feature>
<evidence type="ECO:0000259" key="15">
    <source>
        <dbReference type="Pfam" id="PF01676"/>
    </source>
</evidence>
<dbReference type="Pfam" id="PF06415">
    <property type="entry name" value="iPGM_N"/>
    <property type="match status" value="1"/>
</dbReference>
<dbReference type="FunFam" id="3.40.720.10:FF:000001">
    <property type="entry name" value="2,3-bisphosphoglycerate-independent phosphoglycerate mutase"/>
    <property type="match status" value="1"/>
</dbReference>
<feature type="binding site" evidence="9 13">
    <location>
        <position position="450"/>
    </location>
    <ligand>
        <name>Mn(2+)</name>
        <dbReference type="ChEBI" id="CHEBI:29035"/>
        <label>2</label>
    </ligand>
</feature>
<evidence type="ECO:0000256" key="12">
    <source>
        <dbReference type="PIRSR" id="PIRSR001492-2"/>
    </source>
</evidence>
<evidence type="ECO:0000313" key="17">
    <source>
        <dbReference type="EMBL" id="QEX19532.1"/>
    </source>
</evidence>
<dbReference type="AlphaFoldDB" id="A0A5J6MPH6"/>
<keyword evidence="18" id="KW-1185">Reference proteome</keyword>
<evidence type="ECO:0000256" key="3">
    <source>
        <dbReference type="ARBA" id="ARBA00004798"/>
    </source>
</evidence>
<sequence length="537" mass="57207">MTDNARAKPARPRPVLLCILDGWGHRPDPAQPDNAIWQANTPNLDRLAKISPISFLDASESAVGLPLGQMGNSEVGHMNIGGGRVVMQDLPRIDQAVSDGSLAKNQVLLEFAGKLKKSGGVCHLMGLVSPGGVHSHQAHIAALANIVAGQGVKVAIHAFLDGRDTPPSSARAYLAEFQKSLKSGAAIATATIGGRFYAMDRDKRWDRIEKAYDAMVAAQGEHAGSADAAVAQSYERKATDEFVLPTVIGDYAGMKDGDGVLMGNFRADRAREILHALLDPAFDGFARRRRVSFAAAAGLVEYSDALNKLLPALFPAQTVSNSIGELVSKASMTQLRIAETEKYAHVTFFFNGGEETVFPGEDRILVPSPKVQTYDLQPEMSAYEVTDKLVAAIDSGKYDFIVVNYANTDMVGHTGKLDAAIKAVEAVDRCIGRLTDALTRSGGTMLITADHGNAEVMFDETTGQPHTAHTLNRVPAMLVNGPADATALADGRLADVAPTLLQVMGLTPPAEMTGRSLIRHAQPQAAVRAGTERRVGE</sequence>
<dbReference type="Proteomes" id="UP000326202">
    <property type="component" value="Chromosome"/>
</dbReference>
<feature type="binding site" evidence="9 13">
    <location>
        <position position="21"/>
    </location>
    <ligand>
        <name>Mn(2+)</name>
        <dbReference type="ChEBI" id="CHEBI:29035"/>
        <label>2</label>
    </ligand>
</feature>
<dbReference type="PANTHER" id="PTHR31637">
    <property type="entry name" value="2,3-BISPHOSPHOGLYCERATE-INDEPENDENT PHOSPHOGLYCERATE MUTASE"/>
    <property type="match status" value="1"/>
</dbReference>
<dbReference type="GO" id="GO:0004619">
    <property type="term" value="F:phosphoglycerate mutase activity"/>
    <property type="evidence" value="ECO:0007669"/>
    <property type="project" value="UniProtKB-UniRule"/>
</dbReference>
<dbReference type="GO" id="GO:0006096">
    <property type="term" value="P:glycolytic process"/>
    <property type="evidence" value="ECO:0007669"/>
    <property type="project" value="UniProtKB-UniRule"/>
</dbReference>
<feature type="binding site" evidence="9 13">
    <location>
        <position position="409"/>
    </location>
    <ligand>
        <name>Mn(2+)</name>
        <dbReference type="ChEBI" id="CHEBI:29035"/>
        <label>1</label>
    </ligand>
</feature>
<evidence type="ECO:0000256" key="11">
    <source>
        <dbReference type="PIRSR" id="PIRSR001492-1"/>
    </source>
</evidence>
<keyword evidence="6 9" id="KW-0324">Glycolysis</keyword>
<feature type="binding site" evidence="9 12">
    <location>
        <position position="195"/>
    </location>
    <ligand>
        <name>substrate</name>
    </ligand>
</feature>
<dbReference type="InterPro" id="IPR036646">
    <property type="entry name" value="PGAM_B_sf"/>
</dbReference>
<protein>
    <recommendedName>
        <fullName evidence="9 10">2,3-bisphosphoglycerate-independent phosphoglycerate mutase</fullName>
        <shortName evidence="9">BPG-independent PGAM</shortName>
        <shortName evidence="9">Phosphoglyceromutase</shortName>
        <shortName evidence="9">iPGM</shortName>
        <ecNumber evidence="9 10">5.4.2.12</ecNumber>
    </recommendedName>
</protein>
<dbReference type="InterPro" id="IPR005995">
    <property type="entry name" value="Pgm_bpd_ind"/>
</dbReference>
<evidence type="ECO:0000256" key="13">
    <source>
        <dbReference type="PIRSR" id="PIRSR001492-3"/>
    </source>
</evidence>
<dbReference type="OrthoDB" id="9800863at2"/>
<dbReference type="PIRSF" id="PIRSF001492">
    <property type="entry name" value="IPGAM"/>
    <property type="match status" value="1"/>
</dbReference>
<feature type="binding site" evidence="9 12">
    <location>
        <position position="342"/>
    </location>
    <ligand>
        <name>substrate</name>
    </ligand>
</feature>
<evidence type="ECO:0000256" key="9">
    <source>
        <dbReference type="HAMAP-Rule" id="MF_01038"/>
    </source>
</evidence>
<dbReference type="NCBIfam" id="TIGR01307">
    <property type="entry name" value="pgm_bpd_ind"/>
    <property type="match status" value="1"/>
</dbReference>
<dbReference type="EC" id="5.4.2.12" evidence="9 10"/>
<dbReference type="GO" id="GO:0006007">
    <property type="term" value="P:glucose catabolic process"/>
    <property type="evidence" value="ECO:0007669"/>
    <property type="project" value="InterPro"/>
</dbReference>
<comment type="similarity">
    <text evidence="4 9">Belongs to the BPG-independent phosphoglycerate mutase family.</text>
</comment>
<feature type="binding site" evidence="9 13">
    <location>
        <position position="451"/>
    </location>
    <ligand>
        <name>Mn(2+)</name>
        <dbReference type="ChEBI" id="CHEBI:29035"/>
        <label>2</label>
    </ligand>
</feature>
<evidence type="ECO:0000259" key="16">
    <source>
        <dbReference type="Pfam" id="PF06415"/>
    </source>
</evidence>
<feature type="binding site" evidence="9 13">
    <location>
        <position position="469"/>
    </location>
    <ligand>
        <name>Mn(2+)</name>
        <dbReference type="ChEBI" id="CHEBI:29035"/>
        <label>1</label>
    </ligand>
</feature>
<feature type="region of interest" description="Disordered" evidence="14">
    <location>
        <begin position="515"/>
        <end position="537"/>
    </location>
</feature>
<dbReference type="CDD" id="cd16010">
    <property type="entry name" value="iPGM"/>
    <property type="match status" value="1"/>
</dbReference>
<evidence type="ECO:0000256" key="2">
    <source>
        <dbReference type="ARBA" id="ARBA00002315"/>
    </source>
</evidence>
<comment type="catalytic activity">
    <reaction evidence="1 9">
        <text>(2R)-2-phosphoglycerate = (2R)-3-phosphoglycerate</text>
        <dbReference type="Rhea" id="RHEA:15901"/>
        <dbReference type="ChEBI" id="CHEBI:58272"/>
        <dbReference type="ChEBI" id="CHEBI:58289"/>
        <dbReference type="EC" id="5.4.2.12"/>
    </reaction>
</comment>
<feature type="binding site" evidence="9 12">
    <location>
        <position position="134"/>
    </location>
    <ligand>
        <name>substrate</name>
    </ligand>
</feature>
<dbReference type="GO" id="GO:0030145">
    <property type="term" value="F:manganese ion binding"/>
    <property type="evidence" value="ECO:0007669"/>
    <property type="project" value="UniProtKB-UniRule"/>
</dbReference>
<evidence type="ECO:0000256" key="14">
    <source>
        <dbReference type="SAM" id="MobiDB-lite"/>
    </source>
</evidence>
<feature type="domain" description="BPG-independent PGAM N-terminal" evidence="16">
    <location>
        <begin position="93"/>
        <end position="303"/>
    </location>
</feature>
<comment type="subunit">
    <text evidence="9">Monomer.</text>
</comment>
<comment type="function">
    <text evidence="2 9">Catalyzes the interconversion of 2-phosphoglycerate and 3-phosphoglycerate.</text>
</comment>
<organism evidence="17 18">
    <name type="scientific">Hypericibacter terrae</name>
    <dbReference type="NCBI Taxonomy" id="2602015"/>
    <lineage>
        <taxon>Bacteria</taxon>
        <taxon>Pseudomonadati</taxon>
        <taxon>Pseudomonadota</taxon>
        <taxon>Alphaproteobacteria</taxon>
        <taxon>Rhodospirillales</taxon>
        <taxon>Dongiaceae</taxon>
        <taxon>Hypericibacter</taxon>
    </lineage>
</organism>
<keyword evidence="8 9" id="KW-0413">Isomerase</keyword>
<feature type="binding site" evidence="9 12">
    <location>
        <begin position="163"/>
        <end position="164"/>
    </location>
    <ligand>
        <name>substrate</name>
    </ligand>
</feature>
<comment type="cofactor">
    <cofactor evidence="9">
        <name>Mn(2+)</name>
        <dbReference type="ChEBI" id="CHEBI:29035"/>
    </cofactor>
    <text evidence="9">Binds 2 manganese ions per subunit.</text>
</comment>
<dbReference type="Gene3D" id="3.40.720.10">
    <property type="entry name" value="Alkaline Phosphatase, subunit A"/>
    <property type="match status" value="1"/>
</dbReference>
<dbReference type="KEGG" id="htq:FRZ44_48460"/>
<dbReference type="UniPathway" id="UPA00109">
    <property type="reaction ID" value="UER00186"/>
</dbReference>
<dbReference type="SUPFAM" id="SSF53649">
    <property type="entry name" value="Alkaline phosphatase-like"/>
    <property type="match status" value="1"/>
</dbReference>
<dbReference type="SUPFAM" id="SSF64158">
    <property type="entry name" value="2,3-Bisphosphoglycerate-independent phosphoglycerate mutase, substrate-binding domain"/>
    <property type="match status" value="1"/>
</dbReference>
<feature type="binding site" evidence="9 13">
    <location>
        <position position="73"/>
    </location>
    <ligand>
        <name>Mn(2+)</name>
        <dbReference type="ChEBI" id="CHEBI:29035"/>
        <label>2</label>
    </ligand>
</feature>
<feature type="binding site" evidence="9 13">
    <location>
        <position position="413"/>
    </location>
    <ligand>
        <name>Mn(2+)</name>
        <dbReference type="ChEBI" id="CHEBI:29035"/>
        <label>1</label>
    </ligand>
</feature>
<dbReference type="RefSeq" id="WP_151179591.1">
    <property type="nucleotide sequence ID" value="NZ_CP042906.1"/>
</dbReference>
<dbReference type="EMBL" id="CP042906">
    <property type="protein sequence ID" value="QEX19532.1"/>
    <property type="molecule type" value="Genomic_DNA"/>
</dbReference>
<evidence type="ECO:0000256" key="6">
    <source>
        <dbReference type="ARBA" id="ARBA00023152"/>
    </source>
</evidence>
<dbReference type="Gene3D" id="3.40.1450.10">
    <property type="entry name" value="BPG-independent phosphoglycerate mutase, domain B"/>
    <property type="match status" value="1"/>
</dbReference>
<dbReference type="HAMAP" id="MF_01038">
    <property type="entry name" value="GpmI"/>
    <property type="match status" value="1"/>
</dbReference>
<dbReference type="InterPro" id="IPR011258">
    <property type="entry name" value="BPG-indep_PGM_N"/>
</dbReference>
<dbReference type="InterPro" id="IPR017850">
    <property type="entry name" value="Alkaline_phosphatase_core_sf"/>
</dbReference>
<reference evidence="17 18" key="1">
    <citation type="submission" date="2019-08" db="EMBL/GenBank/DDBJ databases">
        <title>Hyperibacter terrae gen. nov., sp. nov. and Hyperibacter viscosus sp. nov., two new members in the family Rhodospirillaceae isolated from the rhizosphere of Hypericum perforatum.</title>
        <authorList>
            <person name="Noviana Z."/>
        </authorList>
    </citation>
    <scope>NUCLEOTIDE SEQUENCE [LARGE SCALE GENOMIC DNA]</scope>
    <source>
        <strain evidence="17 18">R5913</strain>
    </source>
</reference>
<name>A0A5J6MPH6_9PROT</name>
<dbReference type="PANTHER" id="PTHR31637:SF0">
    <property type="entry name" value="2,3-BISPHOSPHOGLYCERATE-INDEPENDENT PHOSPHOGLYCERATE MUTASE"/>
    <property type="match status" value="1"/>
</dbReference>
<evidence type="ECO:0000313" key="18">
    <source>
        <dbReference type="Proteomes" id="UP000326202"/>
    </source>
</evidence>
<evidence type="ECO:0000256" key="7">
    <source>
        <dbReference type="ARBA" id="ARBA00023211"/>
    </source>
</evidence>
<dbReference type="GO" id="GO:0005829">
    <property type="term" value="C:cytosol"/>
    <property type="evidence" value="ECO:0007669"/>
    <property type="project" value="TreeGrafter"/>
</dbReference>
<evidence type="ECO:0000256" key="4">
    <source>
        <dbReference type="ARBA" id="ARBA00008819"/>
    </source>
</evidence>
<evidence type="ECO:0000256" key="10">
    <source>
        <dbReference type="NCBIfam" id="TIGR01307"/>
    </source>
</evidence>
<feature type="active site" description="Phosphoserine intermediate" evidence="9 11">
    <location>
        <position position="73"/>
    </location>
</feature>
<gene>
    <name evidence="9 17" type="primary">gpmI</name>
    <name evidence="17" type="ORF">FRZ44_48460</name>
</gene>
<keyword evidence="7 9" id="KW-0464">Manganese</keyword>
<dbReference type="FunFam" id="3.40.1450.10:FF:000002">
    <property type="entry name" value="2,3-bisphosphoglycerate-independent phosphoglycerate mutase"/>
    <property type="match status" value="1"/>
</dbReference>
<dbReference type="InterPro" id="IPR006124">
    <property type="entry name" value="Metalloenzyme"/>
</dbReference>
<evidence type="ECO:0000256" key="8">
    <source>
        <dbReference type="ARBA" id="ARBA00023235"/>
    </source>
</evidence>
<dbReference type="Pfam" id="PF01676">
    <property type="entry name" value="Metalloenzyme"/>
    <property type="match status" value="1"/>
</dbReference>
<feature type="binding site" evidence="9 12">
    <location>
        <position position="201"/>
    </location>
    <ligand>
        <name>substrate</name>
    </ligand>
</feature>
<proteinExistence type="inferred from homology"/>
<accession>A0A5J6MPH6</accession>
<comment type="pathway">
    <text evidence="3 9">Carbohydrate degradation; glycolysis; pyruvate from D-glyceraldehyde 3-phosphate: step 3/5.</text>
</comment>
<feature type="binding site" evidence="9 12">
    <location>
        <begin position="266"/>
        <end position="269"/>
    </location>
    <ligand>
        <name>substrate</name>
    </ligand>
</feature>
<evidence type="ECO:0000256" key="1">
    <source>
        <dbReference type="ARBA" id="ARBA00000370"/>
    </source>
</evidence>
<keyword evidence="5 9" id="KW-0479">Metal-binding</keyword>